<feature type="chain" id="PRO_5007178240" description="DUF4148 domain-containing protein" evidence="2">
    <location>
        <begin position="25"/>
        <end position="113"/>
    </location>
</feature>
<evidence type="ECO:0000313" key="4">
    <source>
        <dbReference type="Proteomes" id="UP000059074"/>
    </source>
</evidence>
<protein>
    <recommendedName>
        <fullName evidence="5">DUF4148 domain-containing protein</fullName>
    </recommendedName>
</protein>
<reference evidence="3 4" key="1">
    <citation type="submission" date="2015-10" db="EMBL/GenBank/DDBJ databases">
        <title>Transcriptomic analysis of a linuron degrading triple-species bacterial consortium.</title>
        <authorList>
            <person name="Albers P."/>
        </authorList>
    </citation>
    <scope>NUCLEOTIDE SEQUENCE [LARGE SCALE GENOMIC DNA]</scope>
    <source>
        <strain evidence="3 4">WDL6</strain>
    </source>
</reference>
<comment type="caution">
    <text evidence="3">The sequence shown here is derived from an EMBL/GenBank/DDBJ whole genome shotgun (WGS) entry which is preliminary data.</text>
</comment>
<dbReference type="EMBL" id="LMTR01000015">
    <property type="protein sequence ID" value="KWT72000.1"/>
    <property type="molecule type" value="Genomic_DNA"/>
</dbReference>
<name>A0A125NW67_HYPSL</name>
<organism evidence="3 4">
    <name type="scientific">Hyphomicrobium sulfonivorans</name>
    <dbReference type="NCBI Taxonomy" id="121290"/>
    <lineage>
        <taxon>Bacteria</taxon>
        <taxon>Pseudomonadati</taxon>
        <taxon>Pseudomonadota</taxon>
        <taxon>Alphaproteobacteria</taxon>
        <taxon>Hyphomicrobiales</taxon>
        <taxon>Hyphomicrobiaceae</taxon>
        <taxon>Hyphomicrobium</taxon>
    </lineage>
</organism>
<dbReference type="RefSeq" id="WP_068459077.1">
    <property type="nucleotide sequence ID" value="NZ_JAEFBX010000003.1"/>
</dbReference>
<dbReference type="OrthoDB" id="7933834at2"/>
<evidence type="ECO:0008006" key="5">
    <source>
        <dbReference type="Google" id="ProtNLM"/>
    </source>
</evidence>
<feature type="signal peptide" evidence="2">
    <location>
        <begin position="1"/>
        <end position="24"/>
    </location>
</feature>
<keyword evidence="2" id="KW-0732">Signal</keyword>
<evidence type="ECO:0000256" key="2">
    <source>
        <dbReference type="SAM" id="SignalP"/>
    </source>
</evidence>
<evidence type="ECO:0000256" key="1">
    <source>
        <dbReference type="SAM" id="MobiDB-lite"/>
    </source>
</evidence>
<dbReference type="Proteomes" id="UP000059074">
    <property type="component" value="Unassembled WGS sequence"/>
</dbReference>
<gene>
    <name evidence="3" type="ORF">APY04_0283</name>
</gene>
<dbReference type="PATRIC" id="fig|121290.4.peg.2931"/>
<accession>A0A125NW67</accession>
<keyword evidence="4" id="KW-1185">Reference proteome</keyword>
<feature type="region of interest" description="Disordered" evidence="1">
    <location>
        <begin position="92"/>
        <end position="113"/>
    </location>
</feature>
<sequence>MNKIALIAATLVTAVAATSVAASAGSINRTQDRQLDRIEQGRKSGSITWTEGLKLRAEQKRIANRKAQLNSKGYLTKSDRRELNSMQRDASYNITKERHDAKRRPTWLPRVGK</sequence>
<proteinExistence type="predicted"/>
<dbReference type="AlphaFoldDB" id="A0A125NW67"/>
<evidence type="ECO:0000313" key="3">
    <source>
        <dbReference type="EMBL" id="KWT72000.1"/>
    </source>
</evidence>